<dbReference type="GO" id="GO:0005634">
    <property type="term" value="C:nucleus"/>
    <property type="evidence" value="ECO:0007669"/>
    <property type="project" value="UniProtKB-SubCell"/>
</dbReference>
<keyword evidence="5" id="KW-0539">Nucleus</keyword>
<name>A0A9P5N2M1_9AGAM</name>
<comment type="subcellular location">
    <subcellularLocation>
        <location evidence="2">Cytoplasm</location>
    </subcellularLocation>
    <subcellularLocation>
        <location evidence="1">Nucleus</location>
    </subcellularLocation>
</comment>
<dbReference type="GO" id="GO:0005737">
    <property type="term" value="C:cytoplasm"/>
    <property type="evidence" value="ECO:0007669"/>
    <property type="project" value="UniProtKB-SubCell"/>
</dbReference>
<feature type="region of interest" description="Disordered" evidence="6">
    <location>
        <begin position="1"/>
        <end position="28"/>
    </location>
</feature>
<feature type="region of interest" description="Disordered" evidence="6">
    <location>
        <begin position="132"/>
        <end position="193"/>
    </location>
</feature>
<reference evidence="7" key="1">
    <citation type="submission" date="2019-10" db="EMBL/GenBank/DDBJ databases">
        <authorList>
            <consortium name="DOE Joint Genome Institute"/>
            <person name="Kuo A."/>
            <person name="Miyauchi S."/>
            <person name="Kiss E."/>
            <person name="Drula E."/>
            <person name="Kohler A."/>
            <person name="Sanchez-Garcia M."/>
            <person name="Andreopoulos B."/>
            <person name="Barry K.W."/>
            <person name="Bonito G."/>
            <person name="Buee M."/>
            <person name="Carver A."/>
            <person name="Chen C."/>
            <person name="Cichocki N."/>
            <person name="Clum A."/>
            <person name="Culley D."/>
            <person name="Crous P.W."/>
            <person name="Fauchery L."/>
            <person name="Girlanda M."/>
            <person name="Hayes R."/>
            <person name="Keri Z."/>
            <person name="LaButti K."/>
            <person name="Lipzen A."/>
            <person name="Lombard V."/>
            <person name="Magnuson J."/>
            <person name="Maillard F."/>
            <person name="Morin E."/>
            <person name="Murat C."/>
            <person name="Nolan M."/>
            <person name="Ohm R."/>
            <person name="Pangilinan J."/>
            <person name="Pereira M."/>
            <person name="Perotto S."/>
            <person name="Peter M."/>
            <person name="Riley R."/>
            <person name="Sitrit Y."/>
            <person name="Stielow B."/>
            <person name="Szollosi G."/>
            <person name="Zifcakova L."/>
            <person name="Stursova M."/>
            <person name="Spatafora J.W."/>
            <person name="Tedersoo L."/>
            <person name="Vaario L.-M."/>
            <person name="Yamada A."/>
            <person name="Yan M."/>
            <person name="Wang P."/>
            <person name="Xu J."/>
            <person name="Bruns T."/>
            <person name="Baldrian P."/>
            <person name="Vilgalys R."/>
            <person name="Henrissat B."/>
            <person name="Grigoriev I.V."/>
            <person name="Hibbett D."/>
            <person name="Nagy L.G."/>
            <person name="Martin F.M."/>
        </authorList>
    </citation>
    <scope>NUCLEOTIDE SEQUENCE</scope>
    <source>
        <strain evidence="7">Prilba</strain>
    </source>
</reference>
<accession>A0A9P5N2M1</accession>
<reference evidence="7" key="2">
    <citation type="journal article" date="2020" name="Nat. Commun.">
        <title>Large-scale genome sequencing of mycorrhizal fungi provides insights into the early evolution of symbiotic traits.</title>
        <authorList>
            <person name="Miyauchi S."/>
            <person name="Kiss E."/>
            <person name="Kuo A."/>
            <person name="Drula E."/>
            <person name="Kohler A."/>
            <person name="Sanchez-Garcia M."/>
            <person name="Morin E."/>
            <person name="Andreopoulos B."/>
            <person name="Barry K.W."/>
            <person name="Bonito G."/>
            <person name="Buee M."/>
            <person name="Carver A."/>
            <person name="Chen C."/>
            <person name="Cichocki N."/>
            <person name="Clum A."/>
            <person name="Culley D."/>
            <person name="Crous P.W."/>
            <person name="Fauchery L."/>
            <person name="Girlanda M."/>
            <person name="Hayes R.D."/>
            <person name="Keri Z."/>
            <person name="LaButti K."/>
            <person name="Lipzen A."/>
            <person name="Lombard V."/>
            <person name="Magnuson J."/>
            <person name="Maillard F."/>
            <person name="Murat C."/>
            <person name="Nolan M."/>
            <person name="Ohm R.A."/>
            <person name="Pangilinan J."/>
            <person name="Pereira M.F."/>
            <person name="Perotto S."/>
            <person name="Peter M."/>
            <person name="Pfister S."/>
            <person name="Riley R."/>
            <person name="Sitrit Y."/>
            <person name="Stielow J.B."/>
            <person name="Szollosi G."/>
            <person name="Zifcakova L."/>
            <person name="Stursova M."/>
            <person name="Spatafora J.W."/>
            <person name="Tedersoo L."/>
            <person name="Vaario L.M."/>
            <person name="Yamada A."/>
            <person name="Yan M."/>
            <person name="Wang P."/>
            <person name="Xu J."/>
            <person name="Bruns T."/>
            <person name="Baldrian P."/>
            <person name="Vilgalys R."/>
            <person name="Dunand C."/>
            <person name="Henrissat B."/>
            <person name="Grigoriev I.V."/>
            <person name="Hibbett D."/>
            <person name="Nagy L.G."/>
            <person name="Martin F.M."/>
        </authorList>
    </citation>
    <scope>NUCLEOTIDE SEQUENCE</scope>
    <source>
        <strain evidence="7">Prilba</strain>
    </source>
</reference>
<feature type="region of interest" description="Disordered" evidence="6">
    <location>
        <begin position="88"/>
        <end position="115"/>
    </location>
</feature>
<keyword evidence="4" id="KW-0963">Cytoplasm</keyword>
<dbReference type="AlphaFoldDB" id="A0A9P5N2M1"/>
<evidence type="ECO:0000256" key="4">
    <source>
        <dbReference type="ARBA" id="ARBA00022490"/>
    </source>
</evidence>
<sequence length="193" mass="21170">MDDVKRRLTHHPPPQSQSQASDLISPELNARLQNVGSRIRRSVSEGYTTHRFSPASIQAGEQAPINDSPIFRSSNDILHAVYSQFSSSTLVPSDRKRGRMESTIDERDEHSEDGSAAVHTSVITANDLACPRPIKPLRRTPRTFGQTKSLPASVFASSASRDDPPSHDEGAWEEEDWSTSAFNGEMGDSQALG</sequence>
<dbReference type="OrthoDB" id="4072855at2759"/>
<feature type="compositionally biased region" description="Basic and acidic residues" evidence="6">
    <location>
        <begin position="160"/>
        <end position="170"/>
    </location>
</feature>
<comment type="similarity">
    <text evidence="3">Belongs to the DIF1/spd1 family.</text>
</comment>
<evidence type="ECO:0000256" key="5">
    <source>
        <dbReference type="ARBA" id="ARBA00023242"/>
    </source>
</evidence>
<dbReference type="EMBL" id="WHVB01000003">
    <property type="protein sequence ID" value="KAF8484706.1"/>
    <property type="molecule type" value="Genomic_DNA"/>
</dbReference>
<feature type="compositionally biased region" description="Basic and acidic residues" evidence="6">
    <location>
        <begin position="93"/>
        <end position="113"/>
    </location>
</feature>
<evidence type="ECO:0000256" key="1">
    <source>
        <dbReference type="ARBA" id="ARBA00004123"/>
    </source>
</evidence>
<evidence type="ECO:0000256" key="3">
    <source>
        <dbReference type="ARBA" id="ARBA00005459"/>
    </source>
</evidence>
<organism evidence="7 8">
    <name type="scientific">Russula ochroleuca</name>
    <dbReference type="NCBI Taxonomy" id="152965"/>
    <lineage>
        <taxon>Eukaryota</taxon>
        <taxon>Fungi</taxon>
        <taxon>Dikarya</taxon>
        <taxon>Basidiomycota</taxon>
        <taxon>Agaricomycotina</taxon>
        <taxon>Agaricomycetes</taxon>
        <taxon>Russulales</taxon>
        <taxon>Russulaceae</taxon>
        <taxon>Russula</taxon>
    </lineage>
</organism>
<evidence type="ECO:0000256" key="2">
    <source>
        <dbReference type="ARBA" id="ARBA00004496"/>
    </source>
</evidence>
<dbReference type="Proteomes" id="UP000759537">
    <property type="component" value="Unassembled WGS sequence"/>
</dbReference>
<evidence type="ECO:0000256" key="6">
    <source>
        <dbReference type="SAM" id="MobiDB-lite"/>
    </source>
</evidence>
<evidence type="ECO:0000313" key="7">
    <source>
        <dbReference type="EMBL" id="KAF8484706.1"/>
    </source>
</evidence>
<feature type="compositionally biased region" description="Polar residues" evidence="6">
    <location>
        <begin position="143"/>
        <end position="159"/>
    </location>
</feature>
<gene>
    <name evidence="7" type="ORF">DFH94DRAFT_689101</name>
</gene>
<comment type="caution">
    <text evidence="7">The sequence shown here is derived from an EMBL/GenBank/DDBJ whole genome shotgun (WGS) entry which is preliminary data.</text>
</comment>
<protein>
    <submittedName>
        <fullName evidence="7">Uncharacterized protein</fullName>
    </submittedName>
</protein>
<proteinExistence type="inferred from homology"/>
<evidence type="ECO:0000313" key="8">
    <source>
        <dbReference type="Proteomes" id="UP000759537"/>
    </source>
</evidence>
<dbReference type="Pfam" id="PF08591">
    <property type="entry name" value="RNR_inhib"/>
    <property type="match status" value="1"/>
</dbReference>
<dbReference type="InterPro" id="IPR013900">
    <property type="entry name" value="RNR_inhibitor"/>
</dbReference>
<keyword evidence="8" id="KW-1185">Reference proteome</keyword>